<dbReference type="InterPro" id="IPR015817">
    <property type="entry name" value="Vitellinogen_open_b-sht_sub1"/>
</dbReference>
<evidence type="ECO:0000259" key="1">
    <source>
        <dbReference type="SMART" id="SM01169"/>
    </source>
</evidence>
<evidence type="ECO:0000313" key="2">
    <source>
        <dbReference type="EMBL" id="ROT72585.1"/>
    </source>
</evidence>
<dbReference type="Gene3D" id="2.20.50.20">
    <property type="entry name" value="Lipovitellin. Chain A, domain 3"/>
    <property type="match status" value="1"/>
</dbReference>
<protein>
    <submittedName>
        <fullName evidence="2">Beta-1,3-glucan-binding protein</fullName>
    </submittedName>
</protein>
<name>A0A3R7PI18_PENVA</name>
<sequence length="542" mass="60415">MGGSVDSDVIFTPESYLPRHASVNFTLDFLDKSFNVFEVGGDFSGMEDYIERLFGEGGYFENPEIQGLVENLRPKREVQDERIEEFQRMYNDARTLTEEADPEAQEPKASVFFRIFGNEVFYMENLLQANPLQALRECSGNSPYLGLSRLRVNSTGSINFDREGTFETTDDGNLLISGRLNPTAVLATDETLMVDGYGSASGIRRRTTQVAHASIGGRIEVKDGQVVDIRIDTYNADVAKLSSSVNVLLYNNYKQVWEGQQNGAAFEEVESCSPEMVNNILGLEFCNTWRYTIQADEENTVITEPHAMELTVSKADNFDHYQFSYTRKRNMFEILFDTPGSSVDRKVNLNINLKSNHARGTLTIPGSRFDVEGQYEYTSEIKKLALKYSRDTTLRGEMEVSLQTAKEIDNVKYSPKFMMTITDFFDINTSGSLLTGPNDFMLEGSIMSSFQDEAAAFKALWSREGSQNKIEGQFSTGQSYASTSGTINTDPGHTMVQLSCEYGASRSSPYSLSLSLDSTSTQTAEGSSHTGSLVLEVGFRPS</sequence>
<feature type="domain" description="Vitellinogen open beta-sheet" evidence="1">
    <location>
        <begin position="1"/>
        <end position="250"/>
    </location>
</feature>
<keyword evidence="3" id="KW-1185">Reference proteome</keyword>
<dbReference type="GO" id="GO:0005319">
    <property type="term" value="F:lipid transporter activity"/>
    <property type="evidence" value="ECO:0007669"/>
    <property type="project" value="InterPro"/>
</dbReference>
<reference evidence="2 3" key="1">
    <citation type="submission" date="2018-04" db="EMBL/GenBank/DDBJ databases">
        <authorList>
            <person name="Zhang X."/>
            <person name="Yuan J."/>
            <person name="Li F."/>
            <person name="Xiang J."/>
        </authorList>
    </citation>
    <scope>NUCLEOTIDE SEQUENCE [LARGE SCALE GENOMIC DNA]</scope>
    <source>
        <tissue evidence="2">Muscle</tissue>
    </source>
</reference>
<dbReference type="OrthoDB" id="5956066at2759"/>
<dbReference type="SMART" id="SM01169">
    <property type="entry name" value="DUF1943"/>
    <property type="match status" value="1"/>
</dbReference>
<dbReference type="STRING" id="6689.A0A3R7PI18"/>
<dbReference type="Pfam" id="PF09172">
    <property type="entry name" value="Vit_open_b-sht"/>
    <property type="match status" value="1"/>
</dbReference>
<dbReference type="InterPro" id="IPR015255">
    <property type="entry name" value="Vitellinogen_open_b-sht"/>
</dbReference>
<organism evidence="2 3">
    <name type="scientific">Penaeus vannamei</name>
    <name type="common">Whiteleg shrimp</name>
    <name type="synonym">Litopenaeus vannamei</name>
    <dbReference type="NCBI Taxonomy" id="6689"/>
    <lineage>
        <taxon>Eukaryota</taxon>
        <taxon>Metazoa</taxon>
        <taxon>Ecdysozoa</taxon>
        <taxon>Arthropoda</taxon>
        <taxon>Crustacea</taxon>
        <taxon>Multicrustacea</taxon>
        <taxon>Malacostraca</taxon>
        <taxon>Eumalacostraca</taxon>
        <taxon>Eucarida</taxon>
        <taxon>Decapoda</taxon>
        <taxon>Dendrobranchiata</taxon>
        <taxon>Penaeoidea</taxon>
        <taxon>Penaeidae</taxon>
        <taxon>Penaeus</taxon>
    </lineage>
</organism>
<evidence type="ECO:0000313" key="3">
    <source>
        <dbReference type="Proteomes" id="UP000283509"/>
    </source>
</evidence>
<dbReference type="PANTHER" id="PTHR23345:SF15">
    <property type="entry name" value="VITELLOGENIN 1-RELATED"/>
    <property type="match status" value="1"/>
</dbReference>
<gene>
    <name evidence="2" type="ORF">C7M84_009026</name>
</gene>
<dbReference type="InterPro" id="IPR015819">
    <property type="entry name" value="Lipid_transp_b-sht_shell"/>
</dbReference>
<dbReference type="EMBL" id="QCYY01002132">
    <property type="protein sequence ID" value="ROT72585.1"/>
    <property type="molecule type" value="Genomic_DNA"/>
</dbReference>
<accession>A0A3R7PI18</accession>
<comment type="caution">
    <text evidence="2">The sequence shown here is derived from an EMBL/GenBank/DDBJ whole genome shotgun (WGS) entry which is preliminary data.</text>
</comment>
<proteinExistence type="predicted"/>
<dbReference type="AlphaFoldDB" id="A0A3R7PI18"/>
<dbReference type="SUPFAM" id="SSF56968">
    <property type="entry name" value="Lipovitellin-phosvitin complex, beta-sheet shell regions"/>
    <property type="match status" value="1"/>
</dbReference>
<dbReference type="PANTHER" id="PTHR23345">
    <property type="entry name" value="VITELLOGENIN-RELATED"/>
    <property type="match status" value="1"/>
</dbReference>
<dbReference type="InterPro" id="IPR050733">
    <property type="entry name" value="Vitellogenin/Apolipophorin"/>
</dbReference>
<reference evidence="2 3" key="2">
    <citation type="submission" date="2019-01" db="EMBL/GenBank/DDBJ databases">
        <title>The decoding of complex shrimp genome reveals the adaptation for benthos swimmer, frequently molting mechanism and breeding impact on genome.</title>
        <authorList>
            <person name="Sun Y."/>
            <person name="Gao Y."/>
            <person name="Yu Y."/>
        </authorList>
    </citation>
    <scope>NUCLEOTIDE SEQUENCE [LARGE SCALE GENOMIC DNA]</scope>
    <source>
        <tissue evidence="2">Muscle</tissue>
    </source>
</reference>
<dbReference type="Proteomes" id="UP000283509">
    <property type="component" value="Unassembled WGS sequence"/>
</dbReference>